<dbReference type="OrthoDB" id="2112051at2759"/>
<dbReference type="Pfam" id="PF24536">
    <property type="entry name" value="NXPE4_C"/>
    <property type="match status" value="1"/>
</dbReference>
<comment type="similarity">
    <text evidence="1">Belongs to the NXPE family.</text>
</comment>
<dbReference type="PANTHER" id="PTHR16165:SF3">
    <property type="entry name" value="NXPE FAMILY MEMBER 1"/>
    <property type="match status" value="1"/>
</dbReference>
<dbReference type="Pfam" id="PF06312">
    <property type="entry name" value="Neurexophilin"/>
    <property type="match status" value="1"/>
</dbReference>
<evidence type="ECO:0000259" key="2">
    <source>
        <dbReference type="Pfam" id="PF24536"/>
    </source>
</evidence>
<evidence type="ECO:0000313" key="4">
    <source>
        <dbReference type="Proteomes" id="UP001142489"/>
    </source>
</evidence>
<protein>
    <recommendedName>
        <fullName evidence="2">NXPE C-terminal domain-containing protein</fullName>
    </recommendedName>
</protein>
<comment type="caution">
    <text evidence="3">The sequence shown here is derived from an EMBL/GenBank/DDBJ whole genome shotgun (WGS) entry which is preliminary data.</text>
</comment>
<dbReference type="InterPro" id="IPR014756">
    <property type="entry name" value="Ig_E-set"/>
</dbReference>
<dbReference type="AlphaFoldDB" id="A0A9Q0X809"/>
<reference evidence="3" key="1">
    <citation type="journal article" date="2023" name="DNA Res.">
        <title>Chromosome-level genome assembly of Phrynocephalus forsythii using third-generation DNA sequencing and Hi-C analysis.</title>
        <authorList>
            <person name="Qi Y."/>
            <person name="Zhao W."/>
            <person name="Zhao Y."/>
            <person name="Niu C."/>
            <person name="Cao S."/>
            <person name="Zhang Y."/>
        </authorList>
    </citation>
    <scope>NUCLEOTIDE SEQUENCE</scope>
    <source>
        <tissue evidence="3">Muscle</tissue>
    </source>
</reference>
<keyword evidence="4" id="KW-1185">Reference proteome</keyword>
<organism evidence="3 4">
    <name type="scientific">Phrynocephalus forsythii</name>
    <dbReference type="NCBI Taxonomy" id="171643"/>
    <lineage>
        <taxon>Eukaryota</taxon>
        <taxon>Metazoa</taxon>
        <taxon>Chordata</taxon>
        <taxon>Craniata</taxon>
        <taxon>Vertebrata</taxon>
        <taxon>Euteleostomi</taxon>
        <taxon>Lepidosauria</taxon>
        <taxon>Squamata</taxon>
        <taxon>Bifurcata</taxon>
        <taxon>Unidentata</taxon>
        <taxon>Episquamata</taxon>
        <taxon>Toxicofera</taxon>
        <taxon>Iguania</taxon>
        <taxon>Acrodonta</taxon>
        <taxon>Agamidae</taxon>
        <taxon>Agaminae</taxon>
        <taxon>Phrynocephalus</taxon>
    </lineage>
</organism>
<name>A0A9Q0X809_9SAUR</name>
<dbReference type="Proteomes" id="UP001142489">
    <property type="component" value="Unassembled WGS sequence"/>
</dbReference>
<gene>
    <name evidence="3" type="ORF">JRQ81_010729</name>
</gene>
<dbReference type="PANTHER" id="PTHR16165">
    <property type="entry name" value="NXPE FAMILY MEMBER"/>
    <property type="match status" value="1"/>
</dbReference>
<evidence type="ECO:0000313" key="3">
    <source>
        <dbReference type="EMBL" id="KAJ7304989.1"/>
    </source>
</evidence>
<dbReference type="InterPro" id="IPR013783">
    <property type="entry name" value="Ig-like_fold"/>
</dbReference>
<evidence type="ECO:0000256" key="1">
    <source>
        <dbReference type="ARBA" id="ARBA00005431"/>
    </source>
</evidence>
<proteinExistence type="inferred from homology"/>
<accession>A0A9Q0X809</accession>
<sequence length="531" mass="60422">MKTPVFLVLILGTFTFLIYILQRSEIKTTIFRMPIRQAKVHHVTANNELSIKEKEIKDILRKLDQLMPNVTFRDVKTTTSAKNSQAAILNHKEAYCVGDHLRVRLDAYDHLGQRKVYGGDFLRARISSPSLKAGASGLIQDLRNGSYLVDFTLPWEGNASVSLLLIHPSEAVSALWGTRKKGYDKVAFTGRFLSGTSEVSAECGFHLSQSLGLCAYVDERDQEAFYCVKPKKVPCEAFVRLKSHNTAISYLTELERSLLTRYNLGVQIPHMFGAIPVVPCKKENMTREKCTLGMNVPFPSGFAWQNQWHPLTCDLRPFNSLDDITSCLKGKLLYLLGDSTGRQWFEYLTRRVTSLRNVDSHGSGKHRNLIAVDLARNIQIQWKKHHHPLVTASEYSVTDHNYIAQEIDSMAGGKDMAVVIAIGQHFRPFPIELFLRRAINVRSALQRLLLRSPDTKVVLKGENIRELDVDQERFSDFHGYVQYLAAKEIFQDLKGVFIDAWDMTVAYGTNNVHPPDHVVWNEINMFFNYIC</sequence>
<dbReference type="SUPFAM" id="SSF81296">
    <property type="entry name" value="E set domains"/>
    <property type="match status" value="1"/>
</dbReference>
<feature type="domain" description="NXPE C-terminal" evidence="2">
    <location>
        <begin position="308"/>
        <end position="531"/>
    </location>
</feature>
<dbReference type="InterPro" id="IPR026845">
    <property type="entry name" value="NXPH/NXPE"/>
</dbReference>
<dbReference type="InterPro" id="IPR057106">
    <property type="entry name" value="NXPE4_C"/>
</dbReference>
<dbReference type="EMBL" id="JAPFRF010000022">
    <property type="protein sequence ID" value="KAJ7304989.1"/>
    <property type="molecule type" value="Genomic_DNA"/>
</dbReference>
<dbReference type="Gene3D" id="2.60.40.10">
    <property type="entry name" value="Immunoglobulins"/>
    <property type="match status" value="1"/>
</dbReference>